<keyword evidence="12" id="KW-1185">Reference proteome</keyword>
<feature type="transmembrane region" description="Helical" evidence="9">
    <location>
        <begin position="263"/>
        <end position="283"/>
    </location>
</feature>
<evidence type="ECO:0000256" key="1">
    <source>
        <dbReference type="ARBA" id="ARBA00004651"/>
    </source>
</evidence>
<dbReference type="Pfam" id="PF07690">
    <property type="entry name" value="MFS_1"/>
    <property type="match status" value="1"/>
</dbReference>
<dbReference type="AlphaFoldDB" id="A0A1X7ADS8"/>
<dbReference type="CDD" id="cd17503">
    <property type="entry name" value="MFS_LmrB_MDR_like"/>
    <property type="match status" value="1"/>
</dbReference>
<dbReference type="GO" id="GO:0005886">
    <property type="term" value="C:plasma membrane"/>
    <property type="evidence" value="ECO:0007669"/>
    <property type="project" value="UniProtKB-SubCell"/>
</dbReference>
<evidence type="ECO:0000256" key="8">
    <source>
        <dbReference type="SAM" id="MobiDB-lite"/>
    </source>
</evidence>
<keyword evidence="6 9" id="KW-1133">Transmembrane helix</keyword>
<feature type="domain" description="Major facilitator superfamily (MFS) profile" evidence="10">
    <location>
        <begin position="10"/>
        <end position="490"/>
    </location>
</feature>
<evidence type="ECO:0000256" key="6">
    <source>
        <dbReference type="ARBA" id="ARBA00022989"/>
    </source>
</evidence>
<feature type="transmembrane region" description="Helical" evidence="9">
    <location>
        <begin position="328"/>
        <end position="349"/>
    </location>
</feature>
<feature type="transmembrane region" description="Helical" evidence="9">
    <location>
        <begin position="465"/>
        <end position="489"/>
    </location>
</feature>
<feature type="transmembrane region" description="Helical" evidence="9">
    <location>
        <begin position="100"/>
        <end position="123"/>
    </location>
</feature>
<dbReference type="PROSITE" id="PS50850">
    <property type="entry name" value="MFS"/>
    <property type="match status" value="1"/>
</dbReference>
<dbReference type="PANTHER" id="PTHR42718">
    <property type="entry name" value="MAJOR FACILITATOR SUPERFAMILY MULTIDRUG TRANSPORTER MFSC"/>
    <property type="match status" value="1"/>
</dbReference>
<evidence type="ECO:0000313" key="11">
    <source>
        <dbReference type="EMBL" id="SMA32656.1"/>
    </source>
</evidence>
<evidence type="ECO:0000256" key="4">
    <source>
        <dbReference type="ARBA" id="ARBA00022475"/>
    </source>
</evidence>
<reference evidence="11 12" key="1">
    <citation type="submission" date="2017-03" db="EMBL/GenBank/DDBJ databases">
        <authorList>
            <person name="Afonso C.L."/>
            <person name="Miller P.J."/>
            <person name="Scott M.A."/>
            <person name="Spackman E."/>
            <person name="Goraichik I."/>
            <person name="Dimitrov K.M."/>
            <person name="Suarez D.L."/>
            <person name="Swayne D.E."/>
        </authorList>
    </citation>
    <scope>NUCLEOTIDE SEQUENCE [LARGE SCALE GENOMIC DNA]</scope>
    <source>
        <strain evidence="11">SB41UT1</strain>
    </source>
</reference>
<evidence type="ECO:0000256" key="7">
    <source>
        <dbReference type="ARBA" id="ARBA00023136"/>
    </source>
</evidence>
<feature type="transmembrane region" description="Helical" evidence="9">
    <location>
        <begin position="226"/>
        <end position="243"/>
    </location>
</feature>
<dbReference type="EMBL" id="FWPT01000001">
    <property type="protein sequence ID" value="SMA32656.1"/>
    <property type="molecule type" value="Genomic_DNA"/>
</dbReference>
<feature type="region of interest" description="Disordered" evidence="8">
    <location>
        <begin position="493"/>
        <end position="516"/>
    </location>
</feature>
<evidence type="ECO:0000256" key="9">
    <source>
        <dbReference type="SAM" id="Phobius"/>
    </source>
</evidence>
<comment type="similarity">
    <text evidence="2">Belongs to the major facilitator superfamily. EmrB family.</text>
</comment>
<dbReference type="InterPro" id="IPR020846">
    <property type="entry name" value="MFS_dom"/>
</dbReference>
<proteinExistence type="inferred from homology"/>
<feature type="transmembrane region" description="Helical" evidence="9">
    <location>
        <begin position="76"/>
        <end position="94"/>
    </location>
</feature>
<feature type="transmembrane region" description="Helical" evidence="9">
    <location>
        <begin position="135"/>
        <end position="156"/>
    </location>
</feature>
<evidence type="ECO:0000256" key="2">
    <source>
        <dbReference type="ARBA" id="ARBA00008537"/>
    </source>
</evidence>
<feature type="transmembrane region" description="Helical" evidence="9">
    <location>
        <begin position="193"/>
        <end position="214"/>
    </location>
</feature>
<dbReference type="Proteomes" id="UP000196573">
    <property type="component" value="Unassembled WGS sequence"/>
</dbReference>
<evidence type="ECO:0000256" key="5">
    <source>
        <dbReference type="ARBA" id="ARBA00022692"/>
    </source>
</evidence>
<feature type="transmembrane region" description="Helical" evidence="9">
    <location>
        <begin position="361"/>
        <end position="379"/>
    </location>
</feature>
<sequence length="516" mass="56508">MSSEPSRGAITATLVITSMMVLIDTTIANVALPKMMGTLGATSNQITWVLTSYTMAEAVMIPLAGYFTRRIGERKLLLISIVGFIITSALSGQADSLGEIVFFRILQGLFGASAVPLSQSLLVQVYPKEERGKAMAIFTVGVLFGPILGPVIGGVITQHMSWRWVFYVNAPVGLICLYMIYRNIKISNIGKATVDWLIAISMAVGIGLLQMVLSVGNQDNWFNSNFVLYSFVLSLVALTFFIGRSIITKASIAPVWMLANRNLAVACFSVAGFAVCTFGILQLQPMMLQELLNYPVETSGLVMSPRGIASALLLFSIASRMDKIDARILIFIGLCLNFTGVWFMTQYSLQASMFWMIFPEIIQGAGMGMLFASLSRMAFATLPPELSTDGAALFSLCRTLGASFGIAMTNTYFSRVKQAEWNSLGGALSPDNPIFQQFAESQHAQLTDPTFLQQIANMVERQSTMLAFVISFGMFLYIYLINMLLIPLFKKPSEKEPPSQVQSQTKLTHPETKPAS</sequence>
<dbReference type="OrthoDB" id="9812221at2"/>
<feature type="transmembrane region" description="Helical" evidence="9">
    <location>
        <begin position="303"/>
        <end position="321"/>
    </location>
</feature>
<dbReference type="InterPro" id="IPR011701">
    <property type="entry name" value="MFS"/>
</dbReference>
<dbReference type="InterPro" id="IPR036259">
    <property type="entry name" value="MFS_trans_sf"/>
</dbReference>
<organism evidence="11 12">
    <name type="scientific">Parendozoicomonas haliclonae</name>
    <dbReference type="NCBI Taxonomy" id="1960125"/>
    <lineage>
        <taxon>Bacteria</taxon>
        <taxon>Pseudomonadati</taxon>
        <taxon>Pseudomonadota</taxon>
        <taxon>Gammaproteobacteria</taxon>
        <taxon>Oceanospirillales</taxon>
        <taxon>Endozoicomonadaceae</taxon>
        <taxon>Parendozoicomonas</taxon>
    </lineage>
</organism>
<gene>
    <name evidence="11" type="primary">emrB_1</name>
    <name evidence="11" type="ORF">EHSB41UT_00175</name>
</gene>
<name>A0A1X7ADS8_9GAMM</name>
<dbReference type="SUPFAM" id="SSF103473">
    <property type="entry name" value="MFS general substrate transporter"/>
    <property type="match status" value="1"/>
</dbReference>
<feature type="transmembrane region" description="Helical" evidence="9">
    <location>
        <begin position="12"/>
        <end position="33"/>
    </location>
</feature>
<keyword evidence="3" id="KW-0813">Transport</keyword>
<dbReference type="InterPro" id="IPR004638">
    <property type="entry name" value="EmrB-like"/>
</dbReference>
<dbReference type="NCBIfam" id="TIGR00711">
    <property type="entry name" value="efflux_EmrB"/>
    <property type="match status" value="1"/>
</dbReference>
<accession>A0A1X7ADS8</accession>
<dbReference type="GO" id="GO:0022857">
    <property type="term" value="F:transmembrane transporter activity"/>
    <property type="evidence" value="ECO:0007669"/>
    <property type="project" value="InterPro"/>
</dbReference>
<protein>
    <submittedName>
        <fullName evidence="11">Multidrug export protein EmrB</fullName>
    </submittedName>
</protein>
<dbReference type="RefSeq" id="WP_087105973.1">
    <property type="nucleotide sequence ID" value="NZ_CBCSCN010000012.1"/>
</dbReference>
<dbReference type="PANTHER" id="PTHR42718:SF9">
    <property type="entry name" value="MAJOR FACILITATOR SUPERFAMILY MULTIDRUG TRANSPORTER MFSC"/>
    <property type="match status" value="1"/>
</dbReference>
<dbReference type="Gene3D" id="1.20.1720.10">
    <property type="entry name" value="Multidrug resistance protein D"/>
    <property type="match status" value="1"/>
</dbReference>
<comment type="subcellular location">
    <subcellularLocation>
        <location evidence="1">Cell membrane</location>
        <topology evidence="1">Multi-pass membrane protein</topology>
    </subcellularLocation>
</comment>
<feature type="transmembrane region" description="Helical" evidence="9">
    <location>
        <begin position="162"/>
        <end position="181"/>
    </location>
</feature>
<evidence type="ECO:0000259" key="10">
    <source>
        <dbReference type="PROSITE" id="PS50850"/>
    </source>
</evidence>
<dbReference type="Gene3D" id="1.20.1250.20">
    <property type="entry name" value="MFS general substrate transporter like domains"/>
    <property type="match status" value="1"/>
</dbReference>
<evidence type="ECO:0000313" key="12">
    <source>
        <dbReference type="Proteomes" id="UP000196573"/>
    </source>
</evidence>
<keyword evidence="4" id="KW-1003">Cell membrane</keyword>
<keyword evidence="7 9" id="KW-0472">Membrane</keyword>
<keyword evidence="5 9" id="KW-0812">Transmembrane</keyword>
<evidence type="ECO:0000256" key="3">
    <source>
        <dbReference type="ARBA" id="ARBA00022448"/>
    </source>
</evidence>